<dbReference type="Ensembl" id="ENSSMRT00000018709.1">
    <property type="protein sequence ID" value="ENSSMRP00000016022.1"/>
    <property type="gene ID" value="ENSSMRG00000012440.1"/>
</dbReference>
<keyword evidence="2 6" id="KW-0645">Protease</keyword>
<dbReference type="GO" id="GO:0006508">
    <property type="term" value="P:proteolysis"/>
    <property type="evidence" value="ECO:0007669"/>
    <property type="project" value="UniProtKB-KW"/>
</dbReference>
<evidence type="ECO:0000256" key="2">
    <source>
        <dbReference type="ARBA" id="ARBA00022670"/>
    </source>
</evidence>
<keyword evidence="7" id="KW-0472">Membrane</keyword>
<dbReference type="Gene3D" id="2.40.10.10">
    <property type="entry name" value="Trypsin-like serine proteases"/>
    <property type="match status" value="1"/>
</dbReference>
<dbReference type="InterPro" id="IPR033116">
    <property type="entry name" value="TRYPSIN_SER"/>
</dbReference>
<dbReference type="GO" id="GO:0004252">
    <property type="term" value="F:serine-type endopeptidase activity"/>
    <property type="evidence" value="ECO:0007669"/>
    <property type="project" value="InterPro"/>
</dbReference>
<dbReference type="SMART" id="SM00020">
    <property type="entry name" value="Tryp_SPc"/>
    <property type="match status" value="1"/>
</dbReference>
<feature type="transmembrane region" description="Helical" evidence="7">
    <location>
        <begin position="274"/>
        <end position="293"/>
    </location>
</feature>
<keyword evidence="7" id="KW-0812">Transmembrane</keyword>
<dbReference type="PANTHER" id="PTHR24252:SF21">
    <property type="entry name" value="TRANSMEMBRANE SERINE PROTEASE 12"/>
    <property type="match status" value="1"/>
</dbReference>
<dbReference type="InterPro" id="IPR043504">
    <property type="entry name" value="Peptidase_S1_PA_chymotrypsin"/>
</dbReference>
<evidence type="ECO:0000259" key="8">
    <source>
        <dbReference type="PROSITE" id="PS50240"/>
    </source>
</evidence>
<evidence type="ECO:0000313" key="10">
    <source>
        <dbReference type="Proteomes" id="UP000694421"/>
    </source>
</evidence>
<keyword evidence="3 6" id="KW-0378">Hydrolase</keyword>
<dbReference type="GO" id="GO:0005576">
    <property type="term" value="C:extracellular region"/>
    <property type="evidence" value="ECO:0007669"/>
    <property type="project" value="UniProtKB-ARBA"/>
</dbReference>
<dbReference type="Proteomes" id="UP000694421">
    <property type="component" value="Unplaced"/>
</dbReference>
<keyword evidence="4 6" id="KW-0720">Serine protease</keyword>
<keyword evidence="10" id="KW-1185">Reference proteome</keyword>
<dbReference type="AlphaFoldDB" id="A0A8D0DN01"/>
<dbReference type="PROSITE" id="PS50240">
    <property type="entry name" value="TRYPSIN_DOM"/>
    <property type="match status" value="1"/>
</dbReference>
<dbReference type="SUPFAM" id="SSF50494">
    <property type="entry name" value="Trypsin-like serine proteases"/>
    <property type="match status" value="1"/>
</dbReference>
<dbReference type="PROSITE" id="PS00135">
    <property type="entry name" value="TRYPSIN_SER"/>
    <property type="match status" value="1"/>
</dbReference>
<evidence type="ECO:0000256" key="3">
    <source>
        <dbReference type="ARBA" id="ARBA00022801"/>
    </source>
</evidence>
<dbReference type="InterPro" id="IPR001254">
    <property type="entry name" value="Trypsin_dom"/>
</dbReference>
<accession>A0A8D0DN01</accession>
<evidence type="ECO:0000256" key="6">
    <source>
        <dbReference type="RuleBase" id="RU363034"/>
    </source>
</evidence>
<keyword evidence="7" id="KW-1133">Transmembrane helix</keyword>
<evidence type="ECO:0000256" key="7">
    <source>
        <dbReference type="SAM" id="Phobius"/>
    </source>
</evidence>
<evidence type="ECO:0000256" key="4">
    <source>
        <dbReference type="ARBA" id="ARBA00022825"/>
    </source>
</evidence>
<dbReference type="PRINTS" id="PR00722">
    <property type="entry name" value="CHYMOTRYPSIN"/>
</dbReference>
<sequence length="294" mass="33089">AVCGQGNRRDLLACGVRPLVKEKPTGSRIVGGHDAPLGAWPWQVSLQHYTIGLGYYHMCGGSLISNNSVLTAAHCIRTWRNPSFWRIVAGLHHLNIHKHYTVKRRVRAIEIHSNYSPDTYENDIALFKLIKSIRYNDHVQPICLPDNFPLTPDEHPCYITGWGNTREGGHGKLILQEAQVDLIPLRMCNRRDWYGGRITWNMICAGSETGRVDSCQGDSGGPLMCAFPNTTKYYLVGITSFGYGCGRPRFPGIYVRTANYRKWIDTHLGQASTVSFQCLLVFLTLGWVILQMVL</sequence>
<dbReference type="PANTHER" id="PTHR24252">
    <property type="entry name" value="ACROSIN-RELATED"/>
    <property type="match status" value="1"/>
</dbReference>
<dbReference type="Pfam" id="PF00089">
    <property type="entry name" value="Trypsin"/>
    <property type="match status" value="1"/>
</dbReference>
<keyword evidence="5" id="KW-1015">Disulfide bond</keyword>
<organism evidence="9 10">
    <name type="scientific">Salvator merianae</name>
    <name type="common">Argentine black and white tegu</name>
    <name type="synonym">Tupinambis merianae</name>
    <dbReference type="NCBI Taxonomy" id="96440"/>
    <lineage>
        <taxon>Eukaryota</taxon>
        <taxon>Metazoa</taxon>
        <taxon>Chordata</taxon>
        <taxon>Craniata</taxon>
        <taxon>Vertebrata</taxon>
        <taxon>Euteleostomi</taxon>
        <taxon>Lepidosauria</taxon>
        <taxon>Squamata</taxon>
        <taxon>Bifurcata</taxon>
        <taxon>Unidentata</taxon>
        <taxon>Episquamata</taxon>
        <taxon>Laterata</taxon>
        <taxon>Teiioidea</taxon>
        <taxon>Teiidae</taxon>
        <taxon>Salvator</taxon>
    </lineage>
</organism>
<dbReference type="GeneTree" id="ENSGT00940000165418"/>
<reference evidence="9" key="1">
    <citation type="submission" date="2025-08" db="UniProtKB">
        <authorList>
            <consortium name="Ensembl"/>
        </authorList>
    </citation>
    <scope>IDENTIFICATION</scope>
</reference>
<dbReference type="CDD" id="cd00190">
    <property type="entry name" value="Tryp_SPc"/>
    <property type="match status" value="1"/>
</dbReference>
<evidence type="ECO:0000256" key="5">
    <source>
        <dbReference type="ARBA" id="ARBA00023157"/>
    </source>
</evidence>
<dbReference type="InterPro" id="IPR009003">
    <property type="entry name" value="Peptidase_S1_PA"/>
</dbReference>
<dbReference type="FunFam" id="2.40.10.10:FF:000003">
    <property type="entry name" value="Transmembrane serine protease 3"/>
    <property type="match status" value="1"/>
</dbReference>
<comment type="similarity">
    <text evidence="1">Belongs to the peptidase S1 family. Snake venom subfamily.</text>
</comment>
<protein>
    <recommendedName>
        <fullName evidence="8">Peptidase S1 domain-containing protein</fullName>
    </recommendedName>
</protein>
<proteinExistence type="inferred from homology"/>
<feature type="domain" description="Peptidase S1" evidence="8">
    <location>
        <begin position="29"/>
        <end position="269"/>
    </location>
</feature>
<dbReference type="InterPro" id="IPR001314">
    <property type="entry name" value="Peptidase_S1A"/>
</dbReference>
<evidence type="ECO:0000256" key="1">
    <source>
        <dbReference type="ARBA" id="ARBA00009228"/>
    </source>
</evidence>
<dbReference type="InterPro" id="IPR018114">
    <property type="entry name" value="TRYPSIN_HIS"/>
</dbReference>
<evidence type="ECO:0000313" key="9">
    <source>
        <dbReference type="Ensembl" id="ENSSMRP00000016022.1"/>
    </source>
</evidence>
<name>A0A8D0DN01_SALMN</name>
<dbReference type="PROSITE" id="PS00134">
    <property type="entry name" value="TRYPSIN_HIS"/>
    <property type="match status" value="1"/>
</dbReference>
<dbReference type="GO" id="GO:0035821">
    <property type="term" value="P:modulation of process of another organism"/>
    <property type="evidence" value="ECO:0007669"/>
    <property type="project" value="UniProtKB-ARBA"/>
</dbReference>
<reference evidence="9" key="2">
    <citation type="submission" date="2025-09" db="UniProtKB">
        <authorList>
            <consortium name="Ensembl"/>
        </authorList>
    </citation>
    <scope>IDENTIFICATION</scope>
</reference>